<gene>
    <name evidence="2" type="ORF">ACG00X_04410</name>
</gene>
<proteinExistence type="predicted"/>
<protein>
    <recommendedName>
        <fullName evidence="4">DoxX family protein</fullName>
    </recommendedName>
</protein>
<name>A0ABW7G2A2_9BURK</name>
<reference evidence="2 3" key="1">
    <citation type="submission" date="2024-09" db="EMBL/GenBank/DDBJ databases">
        <title>Novel species of the genus Pelomonas and Roseateles isolated from streams.</title>
        <authorList>
            <person name="Lu H."/>
        </authorList>
    </citation>
    <scope>NUCLEOTIDE SEQUENCE [LARGE SCALE GENOMIC DNA]</scope>
    <source>
        <strain evidence="2 3">BYS96W</strain>
    </source>
</reference>
<keyword evidence="1" id="KW-1133">Transmembrane helix</keyword>
<feature type="transmembrane region" description="Helical" evidence="1">
    <location>
        <begin position="53"/>
        <end position="77"/>
    </location>
</feature>
<dbReference type="RefSeq" id="WP_394486765.1">
    <property type="nucleotide sequence ID" value="NZ_JBIGIA010000002.1"/>
</dbReference>
<dbReference type="EMBL" id="JBIGIA010000002">
    <property type="protein sequence ID" value="MFG6456068.1"/>
    <property type="molecule type" value="Genomic_DNA"/>
</dbReference>
<evidence type="ECO:0000256" key="1">
    <source>
        <dbReference type="SAM" id="Phobius"/>
    </source>
</evidence>
<keyword evidence="1" id="KW-0472">Membrane</keyword>
<comment type="caution">
    <text evidence="2">The sequence shown here is derived from an EMBL/GenBank/DDBJ whole genome shotgun (WGS) entry which is preliminary data.</text>
</comment>
<keyword evidence="3" id="KW-1185">Reference proteome</keyword>
<dbReference type="Proteomes" id="UP001606305">
    <property type="component" value="Unassembled WGS sequence"/>
</dbReference>
<sequence length="119" mass="12425">MAVSKNRIDFSQFLLRLAIGGMAAWLGLQGLRHGGMPATLMQGLHTLLHLTQILCGLLVVIGLLMPVASVVLAVIVAWPLVAGWMHGAPLLGNLQGLFLLLVTLAAALGGAGKWAVGRD</sequence>
<evidence type="ECO:0008006" key="4">
    <source>
        <dbReference type="Google" id="ProtNLM"/>
    </source>
</evidence>
<keyword evidence="1" id="KW-0812">Transmembrane</keyword>
<organism evidence="2 3">
    <name type="scientific">Pelomonas nitida</name>
    <dbReference type="NCBI Taxonomy" id="3299027"/>
    <lineage>
        <taxon>Bacteria</taxon>
        <taxon>Pseudomonadati</taxon>
        <taxon>Pseudomonadota</taxon>
        <taxon>Betaproteobacteria</taxon>
        <taxon>Burkholderiales</taxon>
        <taxon>Sphaerotilaceae</taxon>
        <taxon>Roseateles</taxon>
    </lineage>
</organism>
<evidence type="ECO:0000313" key="3">
    <source>
        <dbReference type="Proteomes" id="UP001606305"/>
    </source>
</evidence>
<feature type="transmembrane region" description="Helical" evidence="1">
    <location>
        <begin position="97"/>
        <end position="116"/>
    </location>
</feature>
<accession>A0ABW7G2A2</accession>
<evidence type="ECO:0000313" key="2">
    <source>
        <dbReference type="EMBL" id="MFG6456068.1"/>
    </source>
</evidence>
<feature type="transmembrane region" description="Helical" evidence="1">
    <location>
        <begin position="13"/>
        <end position="32"/>
    </location>
</feature>